<keyword evidence="9 10" id="KW-0472">Membrane</keyword>
<keyword evidence="14" id="KW-1185">Reference proteome</keyword>
<keyword evidence="6" id="KW-0999">Mitochondrion inner membrane</keyword>
<accession>A0A3N4LY70</accession>
<evidence type="ECO:0000256" key="9">
    <source>
        <dbReference type="ARBA" id="ARBA00023136"/>
    </source>
</evidence>
<evidence type="ECO:0000256" key="1">
    <source>
        <dbReference type="ARBA" id="ARBA00004225"/>
    </source>
</evidence>
<feature type="repeat" description="Solcar" evidence="10">
    <location>
        <begin position="264"/>
        <end position="346"/>
    </location>
</feature>
<dbReference type="Proteomes" id="UP000267821">
    <property type="component" value="Unassembled WGS sequence"/>
</dbReference>
<keyword evidence="5" id="KW-0677">Repeat</keyword>
<dbReference type="SUPFAM" id="SSF103506">
    <property type="entry name" value="Mitochondrial carrier"/>
    <property type="match status" value="1"/>
</dbReference>
<dbReference type="GO" id="GO:0022857">
    <property type="term" value="F:transmembrane transporter activity"/>
    <property type="evidence" value="ECO:0007669"/>
    <property type="project" value="TreeGrafter"/>
</dbReference>
<dbReference type="AlphaFoldDB" id="A0A3N4LY70"/>
<proteinExistence type="inferred from homology"/>
<dbReference type="GO" id="GO:0031966">
    <property type="term" value="C:mitochondrial membrane"/>
    <property type="evidence" value="ECO:0007669"/>
    <property type="project" value="UniProtKB-SubCell"/>
</dbReference>
<dbReference type="InterPro" id="IPR023395">
    <property type="entry name" value="MCP_dom_sf"/>
</dbReference>
<keyword evidence="8" id="KW-0496">Mitochondrion</keyword>
<organism evidence="13 14">
    <name type="scientific">Terfezia boudieri ATCC MYA-4762</name>
    <dbReference type="NCBI Taxonomy" id="1051890"/>
    <lineage>
        <taxon>Eukaryota</taxon>
        <taxon>Fungi</taxon>
        <taxon>Dikarya</taxon>
        <taxon>Ascomycota</taxon>
        <taxon>Pezizomycotina</taxon>
        <taxon>Pezizomycetes</taxon>
        <taxon>Pezizales</taxon>
        <taxon>Pezizaceae</taxon>
        <taxon>Terfezia</taxon>
    </lineage>
</organism>
<dbReference type="InterPro" id="IPR018108">
    <property type="entry name" value="MCP_transmembrane"/>
</dbReference>
<dbReference type="PANTHER" id="PTHR45624">
    <property type="entry name" value="MITOCHONDRIAL BASIC AMINO ACIDS TRANSPORTER-RELATED"/>
    <property type="match status" value="1"/>
</dbReference>
<dbReference type="InParanoid" id="A0A3N4LY70"/>
<sequence>MPQDTTSQENNNTASSPAYVPPPSPIPPLGPQASIVNGDAFIKRYQTEVAASASSCLSTFIAFPLDSVKTRMQAYKFRSFADCIQQTYQTEGMGGFWRGSLAPLASVTLVRTVSFSIYTNSKGFYGELLQKVFGPNAVTAHRAEDSGSLPKPGDALRWAMSGATAGAAITAIACPFEFTKLSAQIEYLMSRSRVVSLDEPSTERIKYEAKGTAQAAQYIIRTRGLRGLYSGFHLHFARDTLGTAIYFTIYESAKQVLSSTGSEAGPLAIAAAGGLCGLLSWVMIYPVDSLKSIYQRDILTHKPGTPLPKRPLRFSRRMYRGLGVSMTRSAILNAVFFSSYEFIKRRVGTA</sequence>
<name>A0A3N4LY70_9PEZI</name>
<evidence type="ECO:0000256" key="7">
    <source>
        <dbReference type="ARBA" id="ARBA00022989"/>
    </source>
</evidence>
<dbReference type="Gene3D" id="1.50.40.10">
    <property type="entry name" value="Mitochondrial carrier domain"/>
    <property type="match status" value="1"/>
</dbReference>
<evidence type="ECO:0000313" key="14">
    <source>
        <dbReference type="Proteomes" id="UP000267821"/>
    </source>
</evidence>
<comment type="subcellular location">
    <subcellularLocation>
        <location evidence="1">Mitochondrion membrane</location>
        <topology evidence="1">Multi-pass membrane protein</topology>
    </subcellularLocation>
</comment>
<evidence type="ECO:0000256" key="2">
    <source>
        <dbReference type="ARBA" id="ARBA00006375"/>
    </source>
</evidence>
<evidence type="ECO:0000313" key="13">
    <source>
        <dbReference type="EMBL" id="RPB25611.1"/>
    </source>
</evidence>
<dbReference type="STRING" id="1051890.A0A3N4LY70"/>
<evidence type="ECO:0000256" key="5">
    <source>
        <dbReference type="ARBA" id="ARBA00022737"/>
    </source>
</evidence>
<feature type="region of interest" description="Disordered" evidence="12">
    <location>
        <begin position="1"/>
        <end position="24"/>
    </location>
</feature>
<dbReference type="PANTHER" id="PTHR45624:SF9">
    <property type="entry name" value="CARRIER PROTEIN, PUTATIVE (AFU_ORTHOLOGUE AFUA_4G06390)-RELATED"/>
    <property type="match status" value="1"/>
</dbReference>
<evidence type="ECO:0000256" key="6">
    <source>
        <dbReference type="ARBA" id="ARBA00022792"/>
    </source>
</evidence>
<evidence type="ECO:0000256" key="12">
    <source>
        <dbReference type="SAM" id="MobiDB-lite"/>
    </source>
</evidence>
<feature type="repeat" description="Solcar" evidence="10">
    <location>
        <begin position="153"/>
        <end position="256"/>
    </location>
</feature>
<evidence type="ECO:0000256" key="11">
    <source>
        <dbReference type="RuleBase" id="RU000488"/>
    </source>
</evidence>
<dbReference type="EMBL" id="ML121537">
    <property type="protein sequence ID" value="RPB25611.1"/>
    <property type="molecule type" value="Genomic_DNA"/>
</dbReference>
<gene>
    <name evidence="13" type="ORF">L211DRAFT_783178</name>
</gene>
<keyword evidence="4 10" id="KW-0812">Transmembrane</keyword>
<evidence type="ECO:0000256" key="3">
    <source>
        <dbReference type="ARBA" id="ARBA00022448"/>
    </source>
</evidence>
<feature type="repeat" description="Solcar" evidence="10">
    <location>
        <begin position="42"/>
        <end position="124"/>
    </location>
</feature>
<dbReference type="OrthoDB" id="2382881at2759"/>
<feature type="compositionally biased region" description="Polar residues" evidence="12">
    <location>
        <begin position="1"/>
        <end position="13"/>
    </location>
</feature>
<dbReference type="PROSITE" id="PS50920">
    <property type="entry name" value="SOLCAR"/>
    <property type="match status" value="3"/>
</dbReference>
<keyword evidence="7" id="KW-1133">Transmembrane helix</keyword>
<keyword evidence="3 11" id="KW-0813">Transport</keyword>
<evidence type="ECO:0000256" key="4">
    <source>
        <dbReference type="ARBA" id="ARBA00022692"/>
    </source>
</evidence>
<evidence type="ECO:0000256" key="8">
    <source>
        <dbReference type="ARBA" id="ARBA00023128"/>
    </source>
</evidence>
<dbReference type="Pfam" id="PF00153">
    <property type="entry name" value="Mito_carr"/>
    <property type="match status" value="2"/>
</dbReference>
<evidence type="ECO:0000256" key="10">
    <source>
        <dbReference type="PROSITE-ProRule" id="PRU00282"/>
    </source>
</evidence>
<reference evidence="13 14" key="1">
    <citation type="journal article" date="2018" name="Nat. Ecol. Evol.">
        <title>Pezizomycetes genomes reveal the molecular basis of ectomycorrhizal truffle lifestyle.</title>
        <authorList>
            <person name="Murat C."/>
            <person name="Payen T."/>
            <person name="Noel B."/>
            <person name="Kuo A."/>
            <person name="Morin E."/>
            <person name="Chen J."/>
            <person name="Kohler A."/>
            <person name="Krizsan K."/>
            <person name="Balestrini R."/>
            <person name="Da Silva C."/>
            <person name="Montanini B."/>
            <person name="Hainaut M."/>
            <person name="Levati E."/>
            <person name="Barry K.W."/>
            <person name="Belfiori B."/>
            <person name="Cichocki N."/>
            <person name="Clum A."/>
            <person name="Dockter R.B."/>
            <person name="Fauchery L."/>
            <person name="Guy J."/>
            <person name="Iotti M."/>
            <person name="Le Tacon F."/>
            <person name="Lindquist E.A."/>
            <person name="Lipzen A."/>
            <person name="Malagnac F."/>
            <person name="Mello A."/>
            <person name="Molinier V."/>
            <person name="Miyauchi S."/>
            <person name="Poulain J."/>
            <person name="Riccioni C."/>
            <person name="Rubini A."/>
            <person name="Sitrit Y."/>
            <person name="Splivallo R."/>
            <person name="Traeger S."/>
            <person name="Wang M."/>
            <person name="Zifcakova L."/>
            <person name="Wipf D."/>
            <person name="Zambonelli A."/>
            <person name="Paolocci F."/>
            <person name="Nowrousian M."/>
            <person name="Ottonello S."/>
            <person name="Baldrian P."/>
            <person name="Spatafora J.W."/>
            <person name="Henrissat B."/>
            <person name="Nagy L.G."/>
            <person name="Aury J.M."/>
            <person name="Wincker P."/>
            <person name="Grigoriev I.V."/>
            <person name="Bonfante P."/>
            <person name="Martin F.M."/>
        </authorList>
    </citation>
    <scope>NUCLEOTIDE SEQUENCE [LARGE SCALE GENOMIC DNA]</scope>
    <source>
        <strain evidence="13 14">ATCC MYA-4762</strain>
    </source>
</reference>
<dbReference type="InterPro" id="IPR050567">
    <property type="entry name" value="Mitochondrial_Carrier"/>
</dbReference>
<comment type="similarity">
    <text evidence="2 11">Belongs to the mitochondrial carrier (TC 2.A.29) family.</text>
</comment>
<protein>
    <submittedName>
        <fullName evidence="13">Mitochondrial carrier</fullName>
    </submittedName>
</protein>